<gene>
    <name evidence="2" type="ORF">APS56_07565</name>
</gene>
<feature type="transmembrane region" description="Helical" evidence="1">
    <location>
        <begin position="55"/>
        <end position="74"/>
    </location>
</feature>
<dbReference type="KEGG" id="ahz:APS56_07565"/>
<dbReference type="InterPro" id="IPR017259">
    <property type="entry name" value="UCP037672"/>
</dbReference>
<dbReference type="AlphaFoldDB" id="A0A0P0CFP7"/>
<evidence type="ECO:0000313" key="3">
    <source>
        <dbReference type="Proteomes" id="UP000057981"/>
    </source>
</evidence>
<evidence type="ECO:0000256" key="1">
    <source>
        <dbReference type="SAM" id="Phobius"/>
    </source>
</evidence>
<feature type="transmembrane region" description="Helical" evidence="1">
    <location>
        <begin position="79"/>
        <end position="96"/>
    </location>
</feature>
<dbReference type="RefSeq" id="WP_054726815.1">
    <property type="nucleotide sequence ID" value="NZ_CP012898.1"/>
</dbReference>
<dbReference type="Proteomes" id="UP000057981">
    <property type="component" value="Chromosome"/>
</dbReference>
<keyword evidence="1" id="KW-0472">Membrane</keyword>
<keyword evidence="3" id="KW-1185">Reference proteome</keyword>
<evidence type="ECO:0008006" key="4">
    <source>
        <dbReference type="Google" id="ProtNLM"/>
    </source>
</evidence>
<accession>A0A0P0CFP7</accession>
<protein>
    <recommendedName>
        <fullName evidence="4">DUF3784 domain-containing protein</fullName>
    </recommendedName>
</protein>
<dbReference type="STRING" id="1736674.APS56_07565"/>
<reference evidence="2 3" key="1">
    <citation type="submission" date="2015-10" db="EMBL/GenBank/DDBJ databases">
        <authorList>
            <person name="Gilbert D.G."/>
        </authorList>
    </citation>
    <scope>NUCLEOTIDE SEQUENCE [LARGE SCALE GENOMIC DNA]</scope>
    <source>
        <strain evidence="3">HZ-22</strain>
    </source>
</reference>
<organism evidence="2 3">
    <name type="scientific">Pseudalgibacter alginicilyticus</name>
    <dbReference type="NCBI Taxonomy" id="1736674"/>
    <lineage>
        <taxon>Bacteria</taxon>
        <taxon>Pseudomonadati</taxon>
        <taxon>Bacteroidota</taxon>
        <taxon>Flavobacteriia</taxon>
        <taxon>Flavobacteriales</taxon>
        <taxon>Flavobacteriaceae</taxon>
        <taxon>Pseudalgibacter</taxon>
    </lineage>
</organism>
<proteinExistence type="predicted"/>
<keyword evidence="1" id="KW-0812">Transmembrane</keyword>
<keyword evidence="1" id="KW-1133">Transmembrane helix</keyword>
<dbReference type="EMBL" id="CP012898">
    <property type="protein sequence ID" value="ALJ04989.1"/>
    <property type="molecule type" value="Genomic_DNA"/>
</dbReference>
<evidence type="ECO:0000313" key="2">
    <source>
        <dbReference type="EMBL" id="ALJ04989.1"/>
    </source>
</evidence>
<dbReference type="Pfam" id="PF12650">
    <property type="entry name" value="DUF3784"/>
    <property type="match status" value="1"/>
</dbReference>
<feature type="transmembrane region" description="Helical" evidence="1">
    <location>
        <begin position="112"/>
        <end position="130"/>
    </location>
</feature>
<dbReference type="OrthoDB" id="954876at2"/>
<name>A0A0P0CFP7_9FLAO</name>
<sequence length="134" mass="15703">MMIYTIIGVSLIFIVVAYAVTENNASQILSGYNTMSKEEQKKFDIKAYIPFFKKFHIILGLTCMFGGLLLFYFISKKAAILFISLYPIVAYIYFIQKSNIFYKKQVKQTNKWIQLFMIAILVFIIIMVLLKEFF</sequence>